<evidence type="ECO:0000313" key="2">
    <source>
        <dbReference type="Proteomes" id="UP000186705"/>
    </source>
</evidence>
<keyword evidence="2" id="KW-1185">Reference proteome</keyword>
<reference evidence="1 2" key="1">
    <citation type="submission" date="2016-11" db="EMBL/GenBank/DDBJ databases">
        <title>Description of two novel members of the family Erysipelotrichaceae: Ileibacterium lipovorans gen. nov., sp. nov. and Dubosiella newyorkensis, gen. nov., sp. nov.</title>
        <authorList>
            <person name="Cox L.M."/>
            <person name="Sohn J."/>
            <person name="Tyrrell K.L."/>
            <person name="Citron D.M."/>
            <person name="Lawson P.A."/>
            <person name="Patel N.B."/>
            <person name="Iizumi T."/>
            <person name="Perez-Perez G.I."/>
            <person name="Goldstein E.J."/>
            <person name="Blaser M.J."/>
        </authorList>
    </citation>
    <scope>NUCLEOTIDE SEQUENCE [LARGE SCALE GENOMIC DNA]</scope>
    <source>
        <strain evidence="1 2">NYU-BL-A4</strain>
    </source>
</reference>
<dbReference type="Proteomes" id="UP000186705">
    <property type="component" value="Unassembled WGS sequence"/>
</dbReference>
<accession>A0A1U7NJI9</accession>
<sequence>MNWWKVAAAAAGIALGAAGIAKVVIDKRKKDLDNYLLPAPDDTQSEEIPALKADILSWVGMDSNVLPVTLSFATPDAQAADVFQEALAKDGLSSSYDSVSNIVDILYNGEMTIDGLTFLAASLINAIKQTDAQYQGYTFAH</sequence>
<gene>
    <name evidence="1" type="ORF">BO225_11760</name>
</gene>
<dbReference type="AlphaFoldDB" id="A0A1U7NJI9"/>
<dbReference type="GeneID" id="78276604"/>
<protein>
    <submittedName>
        <fullName evidence="1">Uncharacterized protein</fullName>
    </submittedName>
</protein>
<dbReference type="EMBL" id="MPKA01000146">
    <property type="protein sequence ID" value="OLU43667.1"/>
    <property type="molecule type" value="Genomic_DNA"/>
</dbReference>
<proteinExistence type="predicted"/>
<dbReference type="STRING" id="1862672.BO225_11760"/>
<comment type="caution">
    <text evidence="1">The sequence shown here is derived from an EMBL/GenBank/DDBJ whole genome shotgun (WGS) entry which is preliminary data.</text>
</comment>
<dbReference type="RefSeq" id="WP_076342412.1">
    <property type="nucleotide sequence ID" value="NZ_CAMSPY010000009.1"/>
</dbReference>
<name>A0A1U7NJI9_9FIRM</name>
<evidence type="ECO:0000313" key="1">
    <source>
        <dbReference type="EMBL" id="OLU43667.1"/>
    </source>
</evidence>
<organism evidence="1 2">
    <name type="scientific">Dubosiella newyorkensis</name>
    <dbReference type="NCBI Taxonomy" id="1862672"/>
    <lineage>
        <taxon>Bacteria</taxon>
        <taxon>Bacillati</taxon>
        <taxon>Bacillota</taxon>
        <taxon>Erysipelotrichia</taxon>
        <taxon>Erysipelotrichales</taxon>
        <taxon>Erysipelotrichaceae</taxon>
        <taxon>Dubosiella</taxon>
    </lineage>
</organism>
<dbReference type="OrthoDB" id="3034761at2"/>